<accession>A0A2A6BS51</accession>
<dbReference type="GO" id="GO:0019843">
    <property type="term" value="F:rRNA binding"/>
    <property type="evidence" value="ECO:0000318"/>
    <property type="project" value="GO_Central"/>
</dbReference>
<evidence type="ECO:0000256" key="1">
    <source>
        <dbReference type="ARBA" id="ARBA00007151"/>
    </source>
</evidence>
<keyword evidence="5" id="KW-1185">Reference proteome</keyword>
<evidence type="ECO:0000256" key="3">
    <source>
        <dbReference type="ARBA" id="ARBA00023274"/>
    </source>
</evidence>
<dbReference type="SUPFAM" id="SSF47973">
    <property type="entry name" value="Ribosomal protein S7"/>
    <property type="match status" value="1"/>
</dbReference>
<dbReference type="GO" id="GO:0003729">
    <property type="term" value="F:mRNA binding"/>
    <property type="evidence" value="ECO:0000318"/>
    <property type="project" value="GO_Central"/>
</dbReference>
<dbReference type="InterPro" id="IPR036823">
    <property type="entry name" value="Ribosomal_uS7_dom_sf"/>
</dbReference>
<dbReference type="AlphaFoldDB" id="A0A2A6BS51"/>
<dbReference type="EnsemblMetazoa" id="PPA37207.1">
    <property type="protein sequence ID" value="PPA37207.1"/>
    <property type="gene ID" value="WBGene00275576"/>
</dbReference>
<keyword evidence="2" id="KW-0689">Ribosomal protein</keyword>
<reference evidence="4" key="2">
    <citation type="submission" date="2022-06" db="UniProtKB">
        <authorList>
            <consortium name="EnsemblMetazoa"/>
        </authorList>
    </citation>
    <scope>IDENTIFICATION</scope>
    <source>
        <strain evidence="4">PS312</strain>
    </source>
</reference>
<dbReference type="Proteomes" id="UP000005239">
    <property type="component" value="Unassembled WGS sequence"/>
</dbReference>
<reference evidence="5" key="1">
    <citation type="journal article" date="2008" name="Nat. Genet.">
        <title>The Pristionchus pacificus genome provides a unique perspective on nematode lifestyle and parasitism.</title>
        <authorList>
            <person name="Dieterich C."/>
            <person name="Clifton S.W."/>
            <person name="Schuster L.N."/>
            <person name="Chinwalla A."/>
            <person name="Delehaunty K."/>
            <person name="Dinkelacker I."/>
            <person name="Fulton L."/>
            <person name="Fulton R."/>
            <person name="Godfrey J."/>
            <person name="Minx P."/>
            <person name="Mitreva M."/>
            <person name="Roeseler W."/>
            <person name="Tian H."/>
            <person name="Witte H."/>
            <person name="Yang S.P."/>
            <person name="Wilson R.K."/>
            <person name="Sommer R.J."/>
        </authorList>
    </citation>
    <scope>NUCLEOTIDE SEQUENCE [LARGE SCALE GENOMIC DNA]</scope>
    <source>
        <strain evidence="5">PS312</strain>
    </source>
</reference>
<dbReference type="InterPro" id="IPR000235">
    <property type="entry name" value="Ribosomal_uS7"/>
</dbReference>
<accession>A0A8R1YWP3</accession>
<gene>
    <name evidence="4" type="primary">WBGene00275576</name>
</gene>
<name>A0A2A6BS51_PRIPA</name>
<evidence type="ECO:0000313" key="5">
    <source>
        <dbReference type="Proteomes" id="UP000005239"/>
    </source>
</evidence>
<comment type="similarity">
    <text evidence="1">Belongs to the universal ribosomal protein uS7 family.</text>
</comment>
<protein>
    <submittedName>
        <fullName evidence="4">Ribosomal protein</fullName>
    </submittedName>
</protein>
<keyword evidence="3" id="KW-0687">Ribonucleoprotein</keyword>
<dbReference type="GO" id="GO:0003735">
    <property type="term" value="F:structural constituent of ribosome"/>
    <property type="evidence" value="ECO:0000318"/>
    <property type="project" value="GO_Central"/>
</dbReference>
<dbReference type="PANTHER" id="PTHR11205">
    <property type="entry name" value="RIBOSOMAL PROTEIN S7"/>
    <property type="match status" value="1"/>
</dbReference>
<dbReference type="GO" id="GO:0022627">
    <property type="term" value="C:cytosolic small ribosomal subunit"/>
    <property type="evidence" value="ECO:0000318"/>
    <property type="project" value="GO_Central"/>
</dbReference>
<dbReference type="GO" id="GO:0006412">
    <property type="term" value="P:translation"/>
    <property type="evidence" value="ECO:0000318"/>
    <property type="project" value="GO_Central"/>
</dbReference>
<dbReference type="OrthoDB" id="10264639at2759"/>
<proteinExistence type="inferred from homology"/>
<dbReference type="GO" id="GO:0005840">
    <property type="term" value="C:ribosome"/>
    <property type="evidence" value="ECO:0000318"/>
    <property type="project" value="GO_Central"/>
</dbReference>
<organism evidence="4 5">
    <name type="scientific">Pristionchus pacificus</name>
    <name type="common">Parasitic nematode worm</name>
    <dbReference type="NCBI Taxonomy" id="54126"/>
    <lineage>
        <taxon>Eukaryota</taxon>
        <taxon>Metazoa</taxon>
        <taxon>Ecdysozoa</taxon>
        <taxon>Nematoda</taxon>
        <taxon>Chromadorea</taxon>
        <taxon>Rhabditida</taxon>
        <taxon>Rhabditina</taxon>
        <taxon>Diplogasteromorpha</taxon>
        <taxon>Diplogasteroidea</taxon>
        <taxon>Neodiplogasteridae</taxon>
        <taxon>Pristionchus</taxon>
    </lineage>
</organism>
<sequence>IYIYICQVNVPDISLVGNIAVKEELFCFVLSIYDNHSLIQVKRFRKASCPIVGRLACSLMMPGRGNGKKLITVRIVKHSFEIIHLLTGECLADEESSNSYAIKKKDELERVAKFNGAAVLLSRHTSKHKPHLSSSSSTSGGPWDGCSFRCYSASPILQIVANERKFADRVLPETCGTS</sequence>
<evidence type="ECO:0000313" key="4">
    <source>
        <dbReference type="EnsemblMetazoa" id="PPA37207.1"/>
    </source>
</evidence>
<dbReference type="Gene3D" id="1.10.455.10">
    <property type="entry name" value="Ribosomal protein S7 domain"/>
    <property type="match status" value="1"/>
</dbReference>
<evidence type="ECO:0000256" key="2">
    <source>
        <dbReference type="ARBA" id="ARBA00022980"/>
    </source>
</evidence>